<dbReference type="Proteomes" id="UP000001879">
    <property type="component" value="Chromosome"/>
</dbReference>
<gene>
    <name evidence="1" type="ordered locus">Nmag_0091</name>
</gene>
<dbReference type="HOGENOM" id="CLU_2985768_0_0_2"/>
<reference evidence="2" key="1">
    <citation type="submission" date="2010-02" db="EMBL/GenBank/DDBJ databases">
        <title>Complete sequence of chromosome of Natrialba magadii ATCC 43099.</title>
        <authorList>
            <consortium name="US DOE Joint Genome Institute"/>
            <person name="Lucas S."/>
            <person name="Copeland A."/>
            <person name="Lapidus A."/>
            <person name="Cheng J.-F."/>
            <person name="Bruce D."/>
            <person name="Goodwin L."/>
            <person name="Pitluck S."/>
            <person name="Davenport K."/>
            <person name="Saunders E."/>
            <person name="Detter J.C."/>
            <person name="Han C."/>
            <person name="Tapia R."/>
            <person name="Land M."/>
            <person name="Hauser L."/>
            <person name="Kyrpides N."/>
            <person name="Mikhailova N."/>
            <person name="De Castro R.E."/>
            <person name="Maupin-Furlow J.A."/>
            <person name="Woyke T."/>
        </authorList>
    </citation>
    <scope>NUCLEOTIDE SEQUENCE [LARGE SCALE GENOMIC DNA]</scope>
    <source>
        <strain evidence="2">ATCC 43099 / DSM 3394 / CCM 3739 / CIP 104546 / IAM 13178 / JCM 8861 / NBRC 102185 / NCIMB 2190 / MS3</strain>
    </source>
</reference>
<proteinExistence type="predicted"/>
<dbReference type="PaxDb" id="547559-Nmag_0091"/>
<reference evidence="1 2" key="2">
    <citation type="journal article" date="2012" name="BMC Genomics">
        <title>A comparative genomics perspective on the genetic content of the alkaliphilic haloarchaeon Natrialba magadii ATCC 43099T.</title>
        <authorList>
            <person name="Siddaramappa S."/>
            <person name="Challacombe J.F."/>
            <person name="Decastro R.E."/>
            <person name="Pfeiffer F."/>
            <person name="Sastre D.E."/>
            <person name="Gimenez M.I."/>
            <person name="Paggi R.A."/>
            <person name="Detter J.C."/>
            <person name="Davenport K.W."/>
            <person name="Goodwin L.A."/>
            <person name="Kyrpides N."/>
            <person name="Tapia R."/>
            <person name="Pitluck S."/>
            <person name="Lucas S."/>
            <person name="Woyke T."/>
            <person name="Maupin-Furlow J.A."/>
        </authorList>
    </citation>
    <scope>NUCLEOTIDE SEQUENCE [LARGE SCALE GENOMIC DNA]</scope>
    <source>
        <strain evidence="2">ATCC 43099 / DSM 3394 / CCM 3739 / CIP 104546 / IAM 13178 / JCM 8861 / NBRC 102185 / NCIMB 2190 / MS3</strain>
    </source>
</reference>
<keyword evidence="2" id="KW-1185">Reference proteome</keyword>
<dbReference type="AlphaFoldDB" id="D3SVX1"/>
<organism evidence="1 2">
    <name type="scientific">Natrialba magadii (strain ATCC 43099 / DSM 3394 / CCM 3739 / CIP 104546 / IAM 13178 / JCM 8861 / NBRC 102185 / NCIMB 2190 / MS3)</name>
    <name type="common">Natronobacterium magadii</name>
    <dbReference type="NCBI Taxonomy" id="547559"/>
    <lineage>
        <taxon>Archaea</taxon>
        <taxon>Methanobacteriati</taxon>
        <taxon>Methanobacteriota</taxon>
        <taxon>Stenosarchaea group</taxon>
        <taxon>Halobacteria</taxon>
        <taxon>Halobacteriales</taxon>
        <taxon>Natrialbaceae</taxon>
        <taxon>Natrialba</taxon>
    </lineage>
</organism>
<dbReference type="EMBL" id="CP001932">
    <property type="protein sequence ID" value="ADD03690.1"/>
    <property type="molecule type" value="Genomic_DNA"/>
</dbReference>
<sequence length="57" mass="6637">MGMSNQLSYTKKHLAEKWLCTFKTKLTTFIPPQSQSGERQLSIGHLWHNYNTPGEDR</sequence>
<dbReference type="KEGG" id="nmg:Nmag_0091"/>
<evidence type="ECO:0000313" key="1">
    <source>
        <dbReference type="EMBL" id="ADD03690.1"/>
    </source>
</evidence>
<protein>
    <submittedName>
        <fullName evidence="1">Uncharacterized protein</fullName>
    </submittedName>
</protein>
<accession>D3SVX1</accession>
<evidence type="ECO:0000313" key="2">
    <source>
        <dbReference type="Proteomes" id="UP000001879"/>
    </source>
</evidence>
<name>D3SVX1_NATMM</name>